<evidence type="ECO:0000313" key="9">
    <source>
        <dbReference type="Proteomes" id="UP000541352"/>
    </source>
</evidence>
<evidence type="ECO:0000256" key="1">
    <source>
        <dbReference type="ARBA" id="ARBA00022737"/>
    </source>
</evidence>
<feature type="coiled-coil region" evidence="6">
    <location>
        <begin position="558"/>
        <end position="585"/>
    </location>
</feature>
<dbReference type="InterPro" id="IPR051309">
    <property type="entry name" value="ABCF_ATPase"/>
</dbReference>
<dbReference type="InterPro" id="IPR027417">
    <property type="entry name" value="P-loop_NTPase"/>
</dbReference>
<dbReference type="SMART" id="SM00382">
    <property type="entry name" value="AAA"/>
    <property type="match status" value="2"/>
</dbReference>
<dbReference type="InterPro" id="IPR003593">
    <property type="entry name" value="AAA+_ATPase"/>
</dbReference>
<keyword evidence="3 8" id="KW-0067">ATP-binding</keyword>
<feature type="domain" description="ABC transporter" evidence="7">
    <location>
        <begin position="312"/>
        <end position="530"/>
    </location>
</feature>
<dbReference type="FunFam" id="3.40.50.300:FF:000011">
    <property type="entry name" value="Putative ABC transporter ATP-binding component"/>
    <property type="match status" value="1"/>
</dbReference>
<evidence type="ECO:0000256" key="4">
    <source>
        <dbReference type="ARBA" id="ARBA00049360"/>
    </source>
</evidence>
<dbReference type="FunFam" id="3.40.50.300:FF:000309">
    <property type="entry name" value="ABC transporter ATP-binding protein"/>
    <property type="match status" value="1"/>
</dbReference>
<name>A0A7W5ZHU4_9BACT</name>
<gene>
    <name evidence="8" type="ORF">FHS57_000086</name>
</gene>
<keyword evidence="6" id="KW-0175">Coiled coil</keyword>
<keyword evidence="1" id="KW-0677">Repeat</keyword>
<organism evidence="8 9">
    <name type="scientific">Runella defluvii</name>
    <dbReference type="NCBI Taxonomy" id="370973"/>
    <lineage>
        <taxon>Bacteria</taxon>
        <taxon>Pseudomonadati</taxon>
        <taxon>Bacteroidota</taxon>
        <taxon>Cytophagia</taxon>
        <taxon>Cytophagales</taxon>
        <taxon>Spirosomataceae</taxon>
        <taxon>Runella</taxon>
    </lineage>
</organism>
<comment type="catalytic activity">
    <reaction evidence="4">
        <text>ATP + H2O = ADP + phosphate + H(+)</text>
        <dbReference type="Rhea" id="RHEA:13065"/>
        <dbReference type="ChEBI" id="CHEBI:15377"/>
        <dbReference type="ChEBI" id="CHEBI:15378"/>
        <dbReference type="ChEBI" id="CHEBI:30616"/>
        <dbReference type="ChEBI" id="CHEBI:43474"/>
        <dbReference type="ChEBI" id="CHEBI:456216"/>
    </reaction>
</comment>
<dbReference type="InterPro" id="IPR017871">
    <property type="entry name" value="ABC_transporter-like_CS"/>
</dbReference>
<dbReference type="InterPro" id="IPR037118">
    <property type="entry name" value="Val-tRNA_synth_C_sf"/>
</dbReference>
<evidence type="ECO:0000256" key="5">
    <source>
        <dbReference type="ARBA" id="ARBA00061478"/>
    </source>
</evidence>
<evidence type="ECO:0000256" key="3">
    <source>
        <dbReference type="ARBA" id="ARBA00022840"/>
    </source>
</evidence>
<dbReference type="CDD" id="cd03221">
    <property type="entry name" value="ABCF_EF-3"/>
    <property type="match status" value="2"/>
</dbReference>
<dbReference type="PROSITE" id="PS50893">
    <property type="entry name" value="ABC_TRANSPORTER_2"/>
    <property type="match status" value="2"/>
</dbReference>
<dbReference type="SUPFAM" id="SSF52540">
    <property type="entry name" value="P-loop containing nucleoside triphosphate hydrolases"/>
    <property type="match status" value="2"/>
</dbReference>
<comment type="caution">
    <text evidence="8">The sequence shown here is derived from an EMBL/GenBank/DDBJ whole genome shotgun (WGS) entry which is preliminary data.</text>
</comment>
<dbReference type="Pfam" id="PF12848">
    <property type="entry name" value="ABC_tran_Xtn"/>
    <property type="match status" value="1"/>
</dbReference>
<dbReference type="InterPro" id="IPR032524">
    <property type="entry name" value="ABC_tran_C"/>
</dbReference>
<keyword evidence="9" id="KW-1185">Reference proteome</keyword>
<dbReference type="PROSITE" id="PS00211">
    <property type="entry name" value="ABC_TRANSPORTER_1"/>
    <property type="match status" value="2"/>
</dbReference>
<feature type="domain" description="ABC transporter" evidence="7">
    <location>
        <begin position="4"/>
        <end position="247"/>
    </location>
</feature>
<dbReference type="GO" id="GO:0005524">
    <property type="term" value="F:ATP binding"/>
    <property type="evidence" value="ECO:0007669"/>
    <property type="project" value="UniProtKB-KW"/>
</dbReference>
<dbReference type="PANTHER" id="PTHR42855:SF1">
    <property type="entry name" value="ABC TRANSPORTER DOMAIN-CONTAINING PROTEIN"/>
    <property type="match status" value="1"/>
</dbReference>
<dbReference type="AlphaFoldDB" id="A0A7W5ZHU4"/>
<evidence type="ECO:0000313" key="8">
    <source>
        <dbReference type="EMBL" id="MBB3836104.1"/>
    </source>
</evidence>
<comment type="similarity">
    <text evidence="5">Belongs to the ABC transporter superfamily. ABCF family. Uup subfamily.</text>
</comment>
<proteinExistence type="inferred from homology"/>
<dbReference type="RefSeq" id="WP_183970897.1">
    <property type="nucleotide sequence ID" value="NZ_JACIBY010000001.1"/>
</dbReference>
<dbReference type="GO" id="GO:0003677">
    <property type="term" value="F:DNA binding"/>
    <property type="evidence" value="ECO:0007669"/>
    <property type="project" value="InterPro"/>
</dbReference>
<dbReference type="GO" id="GO:0016887">
    <property type="term" value="F:ATP hydrolysis activity"/>
    <property type="evidence" value="ECO:0007669"/>
    <property type="project" value="InterPro"/>
</dbReference>
<evidence type="ECO:0000256" key="6">
    <source>
        <dbReference type="SAM" id="Coils"/>
    </source>
</evidence>
<dbReference type="Proteomes" id="UP000541352">
    <property type="component" value="Unassembled WGS sequence"/>
</dbReference>
<keyword evidence="2" id="KW-0547">Nucleotide-binding</keyword>
<dbReference type="PANTHER" id="PTHR42855">
    <property type="entry name" value="ABC TRANSPORTER ATP-BINDING SUBUNIT"/>
    <property type="match status" value="1"/>
</dbReference>
<evidence type="ECO:0000259" key="7">
    <source>
        <dbReference type="PROSITE" id="PS50893"/>
    </source>
</evidence>
<dbReference type="Pfam" id="PF00005">
    <property type="entry name" value="ABC_tran"/>
    <property type="match status" value="2"/>
</dbReference>
<dbReference type="Gene3D" id="1.10.287.380">
    <property type="entry name" value="Valyl-tRNA synthetase, C-terminal domain"/>
    <property type="match status" value="1"/>
</dbReference>
<sequence length="624" mass="70534">MNYLSAENISKSFGDKWLFKGMTLGLSRGDKVALIGANGTGKTTLMTILAGLTPPDEGVVSVRKDIRVGYLDQAPDFDGQLPVIEVIFSGKNPVAAAVKEYERALLLGDDAVLARAIEQVDSLEAWDFEARVKEILGKLGIYDVEAKIGTLSGGQRKRVALAKVLIESPDLVILDEPTNHLDLSMVEWLENYLNTQNTTLLLVTHDRYFLDTVCNVIVELDNGNLYTYKGNYAYFLEKKAEREAVEASEIDKARNLYRKELDWIRRQPKARGTKAKYRVDAFEDTKEKAHQRKYDNQIELNIKSTRLGSKIVELNSVGKKYGDKTIIHNFLYTFKKGDRIGIVGKNGAGKSTLLNMITGELRPDNGQVVRGDTVQFGYYTQSDLEYKDGQRVVDWVKDVAEVIRLGTGQTVTASQYLQAFLFPPNKQGTMIEKLSGGEKRRLQLLRVMMHEPNFLILDEPTNDLDITTLNVLEEFLMNFPGCLVIVSHDRYFLDRLVDHLFVFEDNGHIRDFPGNYTDYRNFLAENKEQAAAAKQTVAARPQATSATPVSAPAKRKLSFKEQREFETLESDMAKLESQKADFVEKMNGGVGSHEDFATWAKAVERITEELEEKEMRWLELSEFM</sequence>
<dbReference type="EMBL" id="JACIBY010000001">
    <property type="protein sequence ID" value="MBB3836104.1"/>
    <property type="molecule type" value="Genomic_DNA"/>
</dbReference>
<accession>A0A7W5ZHU4</accession>
<reference evidence="8 9" key="1">
    <citation type="submission" date="2020-08" db="EMBL/GenBank/DDBJ databases">
        <title>Genomic Encyclopedia of Type Strains, Phase IV (KMG-IV): sequencing the most valuable type-strain genomes for metagenomic binning, comparative biology and taxonomic classification.</title>
        <authorList>
            <person name="Goeker M."/>
        </authorList>
    </citation>
    <scope>NUCLEOTIDE SEQUENCE [LARGE SCALE GENOMIC DNA]</scope>
    <source>
        <strain evidence="8 9">DSM 17976</strain>
    </source>
</reference>
<dbReference type="Gene3D" id="3.40.50.300">
    <property type="entry name" value="P-loop containing nucleotide triphosphate hydrolases"/>
    <property type="match status" value="2"/>
</dbReference>
<dbReference type="InterPro" id="IPR032781">
    <property type="entry name" value="ABC_tran_Xtn"/>
</dbReference>
<dbReference type="Pfam" id="PF16326">
    <property type="entry name" value="ABC_tran_CTD"/>
    <property type="match status" value="1"/>
</dbReference>
<evidence type="ECO:0000256" key="2">
    <source>
        <dbReference type="ARBA" id="ARBA00022741"/>
    </source>
</evidence>
<dbReference type="InterPro" id="IPR003439">
    <property type="entry name" value="ABC_transporter-like_ATP-bd"/>
</dbReference>
<protein>
    <submittedName>
        <fullName evidence="8">ATP-binding cassette subfamily F protein uup</fullName>
    </submittedName>
</protein>